<evidence type="ECO:0000313" key="4">
    <source>
        <dbReference type="Proteomes" id="UP001596074"/>
    </source>
</evidence>
<dbReference type="Gene3D" id="2.40.160.210">
    <property type="entry name" value="Acyl-CoA thioesterase, double hotdog domain"/>
    <property type="match status" value="1"/>
</dbReference>
<proteinExistence type="predicted"/>
<name>A0ABW1A3G3_9ACTN</name>
<dbReference type="InterPro" id="IPR049449">
    <property type="entry name" value="TesB_ACOT8-like_N"/>
</dbReference>
<gene>
    <name evidence="3" type="ORF">ACFPZN_25730</name>
</gene>
<dbReference type="RefSeq" id="WP_378284739.1">
    <property type="nucleotide sequence ID" value="NZ_JBHSON010000038.1"/>
</dbReference>
<feature type="domain" description="Acyl-CoA thioesterase-like C-terminal" evidence="2">
    <location>
        <begin position="136"/>
        <end position="267"/>
    </location>
</feature>
<dbReference type="SUPFAM" id="SSF54637">
    <property type="entry name" value="Thioesterase/thiol ester dehydrase-isomerase"/>
    <property type="match status" value="1"/>
</dbReference>
<evidence type="ECO:0000259" key="1">
    <source>
        <dbReference type="Pfam" id="PF13622"/>
    </source>
</evidence>
<dbReference type="Pfam" id="PF13622">
    <property type="entry name" value="4HBT_3"/>
    <property type="match status" value="1"/>
</dbReference>
<protein>
    <submittedName>
        <fullName evidence="3">Acyl-CoA thioesterase domain-containing protein</fullName>
    </submittedName>
</protein>
<keyword evidence="4" id="KW-1185">Reference proteome</keyword>
<comment type="caution">
    <text evidence="3">The sequence shown here is derived from an EMBL/GenBank/DDBJ whole genome shotgun (WGS) entry which is preliminary data.</text>
</comment>
<dbReference type="InterPro" id="IPR042171">
    <property type="entry name" value="Acyl-CoA_hotdog"/>
</dbReference>
<organism evidence="3 4">
    <name type="scientific">Actinomadura rugatobispora</name>
    <dbReference type="NCBI Taxonomy" id="1994"/>
    <lineage>
        <taxon>Bacteria</taxon>
        <taxon>Bacillati</taxon>
        <taxon>Actinomycetota</taxon>
        <taxon>Actinomycetes</taxon>
        <taxon>Streptosporangiales</taxon>
        <taxon>Thermomonosporaceae</taxon>
        <taxon>Actinomadura</taxon>
    </lineage>
</organism>
<evidence type="ECO:0000259" key="2">
    <source>
        <dbReference type="Pfam" id="PF20789"/>
    </source>
</evidence>
<dbReference type="InterPro" id="IPR049450">
    <property type="entry name" value="ACOT8-like_C"/>
</dbReference>
<dbReference type="Pfam" id="PF20789">
    <property type="entry name" value="4HBT_3C"/>
    <property type="match status" value="1"/>
</dbReference>
<dbReference type="InterPro" id="IPR029069">
    <property type="entry name" value="HotDog_dom_sf"/>
</dbReference>
<feature type="domain" description="Acyl-CoA thioesterase-like N-terminal HotDog" evidence="1">
    <location>
        <begin position="31"/>
        <end position="90"/>
    </location>
</feature>
<dbReference type="Proteomes" id="UP001596074">
    <property type="component" value="Unassembled WGS sequence"/>
</dbReference>
<evidence type="ECO:0000313" key="3">
    <source>
        <dbReference type="EMBL" id="MFC5749031.1"/>
    </source>
</evidence>
<sequence>MTTAAPMPPGVLLRAPDDGPIVPDETLRGFGGLHGGLALALLTSAMQRHAPGLVLRSASARLHRALTGEFSIVTRVLRPGRVTTLAAEAIAGDRGAGGAAAGEGPQVDASAIFAEPRPVDGPVLAPPPPAAPPPPECEIFQIPPEFVPISQFWQIRPVGPNRPYAGGAEPELTAWVRLLEDDDPPDVHRLILLMDALAPAYAAMLTGLRLIPTVELTVRPGDGLAAASSPWVLLRARTRSAGASGWNEETVDAWDPSGAHLGSAHQLRLLRGT</sequence>
<accession>A0ABW1A3G3</accession>
<dbReference type="EMBL" id="JBHSON010000038">
    <property type="protein sequence ID" value="MFC5749031.1"/>
    <property type="molecule type" value="Genomic_DNA"/>
</dbReference>
<reference evidence="4" key="1">
    <citation type="journal article" date="2019" name="Int. J. Syst. Evol. Microbiol.">
        <title>The Global Catalogue of Microorganisms (GCM) 10K type strain sequencing project: providing services to taxonomists for standard genome sequencing and annotation.</title>
        <authorList>
            <consortium name="The Broad Institute Genomics Platform"/>
            <consortium name="The Broad Institute Genome Sequencing Center for Infectious Disease"/>
            <person name="Wu L."/>
            <person name="Ma J."/>
        </authorList>
    </citation>
    <scope>NUCLEOTIDE SEQUENCE [LARGE SCALE GENOMIC DNA]</scope>
    <source>
        <strain evidence="4">KCTC 42087</strain>
    </source>
</reference>